<comment type="similarity">
    <text evidence="1">Belongs to the paxM FAD-dependent monooxygenase family.</text>
</comment>
<proteinExistence type="inferred from homology"/>
<dbReference type="InterPro" id="IPR036188">
    <property type="entry name" value="FAD/NAD-bd_sf"/>
</dbReference>
<keyword evidence="7" id="KW-0503">Monooxygenase</keyword>
<dbReference type="Gene3D" id="3.50.50.60">
    <property type="entry name" value="FAD/NAD(P)-binding domain"/>
    <property type="match status" value="1"/>
</dbReference>
<dbReference type="GO" id="GO:0004497">
    <property type="term" value="F:monooxygenase activity"/>
    <property type="evidence" value="ECO:0007669"/>
    <property type="project" value="UniProtKB-KW"/>
</dbReference>
<keyword evidence="5" id="KW-0732">Signal</keyword>
<dbReference type="PRINTS" id="PR00420">
    <property type="entry name" value="RNGMNOXGNASE"/>
</dbReference>
<evidence type="ECO:0000256" key="1">
    <source>
        <dbReference type="ARBA" id="ARBA00007992"/>
    </source>
</evidence>
<dbReference type="InterPro" id="IPR050562">
    <property type="entry name" value="FAD_mOase_fung"/>
</dbReference>
<accession>A0A5N5XDN9</accession>
<dbReference type="Pfam" id="PF01494">
    <property type="entry name" value="FAD_binding_3"/>
    <property type="match status" value="1"/>
</dbReference>
<sequence>MAASKKNLRVIIVGGSIAGLTLAHSLQRCGIDFVVLEANDDIAPQVGASIGFFANGARVLDQLGVFDDVLEEIVPAKTVYYWSDAAKLIAKEGCRILEERHNYPIAFLDRQIMLQILYDHLGDSQDRVHLSKKVVRVENLPTEAVVHCADGSVFEGDLVVGADGVRSTVREEMWRHMESLGLTKEVSKEKATMMSEYSCVFGISNPTPGLNPGDGHRTYANGYSTLTIGGKEGRIYWFLFAKMDQSYPGSNVPRFNEQDLENHIAKYLQIPITSTVPFSAVYERVESKSYMCLEEAFYRYWSVDRCVCIGDAMHKMTPNIGQGGNSAIETAASLANCLARLVEPSDGDDLVSLHSIKAGLQDWQKARQTRAKSILTVANNITRLEAGATLKDKIVSQYLLPYLGDYFMDSLSKILVSGEILDFLPLPPRAVEGTMPYVRRSEQVSNSGVKRVLSCMPLMGCYAFAHISMNLLLGKVFPMVIPILQQGAWTASNGEVLNLSEPLYNISFLDKFFGPLVTCFLPSISGSHPRSYTHMLTFLTDVGPIYGIWLLESYRKAHSWTEIALPIVMGTAFQFRGIGLIAPIYFLVEHLRTPLAKLLNGRHEIKPDTLGSFLPAMLAGYYVPNFGNFLPKTVAMRRHFNALWQIFPVTVPLFQTPFRLLEKFASQSAQQPQQQKEEAKQNSTRNLRYVRCMYLSLALISGVTFIHARRTLPEGASITSLILPGLQEYKLPISSFAEGIATFLKYDETIAVASGFVWLGLKFRELKQFGYPVSWWQVIGGLAGTTAAFGPGAAISLGWGWREEILAKIWGEPKPHHDGN</sequence>
<feature type="signal peptide" evidence="5">
    <location>
        <begin position="1"/>
        <end position="23"/>
    </location>
</feature>
<gene>
    <name evidence="7" type="ORF">BDV29DRAFT_188518</name>
</gene>
<evidence type="ECO:0000256" key="4">
    <source>
        <dbReference type="ARBA" id="ARBA00023002"/>
    </source>
</evidence>
<evidence type="ECO:0000313" key="8">
    <source>
        <dbReference type="Proteomes" id="UP000326565"/>
    </source>
</evidence>
<dbReference type="OrthoDB" id="10029326at2759"/>
<keyword evidence="2" id="KW-0285">Flavoprotein</keyword>
<dbReference type="AlphaFoldDB" id="A0A5N5XDN9"/>
<keyword evidence="8" id="KW-1185">Reference proteome</keyword>
<keyword evidence="4" id="KW-0560">Oxidoreductase</keyword>
<feature type="chain" id="PRO_5024977546" evidence="5">
    <location>
        <begin position="24"/>
        <end position="820"/>
    </location>
</feature>
<evidence type="ECO:0000313" key="7">
    <source>
        <dbReference type="EMBL" id="KAB8077634.1"/>
    </source>
</evidence>
<dbReference type="EMBL" id="ML732166">
    <property type="protein sequence ID" value="KAB8077634.1"/>
    <property type="molecule type" value="Genomic_DNA"/>
</dbReference>
<feature type="domain" description="FAD-binding" evidence="6">
    <location>
        <begin position="9"/>
        <end position="343"/>
    </location>
</feature>
<dbReference type="InterPro" id="IPR002938">
    <property type="entry name" value="FAD-bd"/>
</dbReference>
<protein>
    <submittedName>
        <fullName evidence="7">Monooxygenase</fullName>
    </submittedName>
</protein>
<dbReference type="GO" id="GO:0071949">
    <property type="term" value="F:FAD binding"/>
    <property type="evidence" value="ECO:0007669"/>
    <property type="project" value="InterPro"/>
</dbReference>
<evidence type="ECO:0000256" key="5">
    <source>
        <dbReference type="SAM" id="SignalP"/>
    </source>
</evidence>
<evidence type="ECO:0000256" key="3">
    <source>
        <dbReference type="ARBA" id="ARBA00022827"/>
    </source>
</evidence>
<organism evidence="7 8">
    <name type="scientific">Aspergillus leporis</name>
    <dbReference type="NCBI Taxonomy" id="41062"/>
    <lineage>
        <taxon>Eukaryota</taxon>
        <taxon>Fungi</taxon>
        <taxon>Dikarya</taxon>
        <taxon>Ascomycota</taxon>
        <taxon>Pezizomycotina</taxon>
        <taxon>Eurotiomycetes</taxon>
        <taxon>Eurotiomycetidae</taxon>
        <taxon>Eurotiales</taxon>
        <taxon>Aspergillaceae</taxon>
        <taxon>Aspergillus</taxon>
        <taxon>Aspergillus subgen. Circumdati</taxon>
    </lineage>
</organism>
<evidence type="ECO:0000259" key="6">
    <source>
        <dbReference type="Pfam" id="PF01494"/>
    </source>
</evidence>
<dbReference type="PANTHER" id="PTHR47356">
    <property type="entry name" value="FAD-DEPENDENT MONOOXYGENASE ASQG-RELATED"/>
    <property type="match status" value="1"/>
</dbReference>
<dbReference type="SUPFAM" id="SSF51905">
    <property type="entry name" value="FAD/NAD(P)-binding domain"/>
    <property type="match status" value="1"/>
</dbReference>
<name>A0A5N5XDN9_9EURO</name>
<dbReference type="Proteomes" id="UP000326565">
    <property type="component" value="Unassembled WGS sequence"/>
</dbReference>
<dbReference type="PANTHER" id="PTHR47356:SF2">
    <property type="entry name" value="FAD-BINDING DOMAIN-CONTAINING PROTEIN-RELATED"/>
    <property type="match status" value="1"/>
</dbReference>
<reference evidence="7 8" key="1">
    <citation type="submission" date="2019-04" db="EMBL/GenBank/DDBJ databases">
        <title>Friends and foes A comparative genomics study of 23 Aspergillus species from section Flavi.</title>
        <authorList>
            <consortium name="DOE Joint Genome Institute"/>
            <person name="Kjaerbolling I."/>
            <person name="Vesth T."/>
            <person name="Frisvad J.C."/>
            <person name="Nybo J.L."/>
            <person name="Theobald S."/>
            <person name="Kildgaard S."/>
            <person name="Isbrandt T."/>
            <person name="Kuo A."/>
            <person name="Sato A."/>
            <person name="Lyhne E.K."/>
            <person name="Kogle M.E."/>
            <person name="Wiebenga A."/>
            <person name="Kun R.S."/>
            <person name="Lubbers R.J."/>
            <person name="Makela M.R."/>
            <person name="Barry K."/>
            <person name="Chovatia M."/>
            <person name="Clum A."/>
            <person name="Daum C."/>
            <person name="Haridas S."/>
            <person name="He G."/>
            <person name="LaButti K."/>
            <person name="Lipzen A."/>
            <person name="Mondo S."/>
            <person name="Riley R."/>
            <person name="Salamov A."/>
            <person name="Simmons B.A."/>
            <person name="Magnuson J.K."/>
            <person name="Henrissat B."/>
            <person name="Mortensen U.H."/>
            <person name="Larsen T.O."/>
            <person name="Devries R.P."/>
            <person name="Grigoriev I.V."/>
            <person name="Machida M."/>
            <person name="Baker S.E."/>
            <person name="Andersen M.R."/>
        </authorList>
    </citation>
    <scope>NUCLEOTIDE SEQUENCE [LARGE SCALE GENOMIC DNA]</scope>
    <source>
        <strain evidence="7 8">CBS 151.66</strain>
    </source>
</reference>
<keyword evidence="3" id="KW-0274">FAD</keyword>
<evidence type="ECO:0000256" key="2">
    <source>
        <dbReference type="ARBA" id="ARBA00022630"/>
    </source>
</evidence>